<evidence type="ECO:0000256" key="1">
    <source>
        <dbReference type="SAM" id="MobiDB-lite"/>
    </source>
</evidence>
<organism evidence="2 3">
    <name type="scientific">Naasia aerilata</name>
    <dbReference type="NCBI Taxonomy" id="1162966"/>
    <lineage>
        <taxon>Bacteria</taxon>
        <taxon>Bacillati</taxon>
        <taxon>Actinomycetota</taxon>
        <taxon>Actinomycetes</taxon>
        <taxon>Micrococcales</taxon>
        <taxon>Microbacteriaceae</taxon>
        <taxon>Naasia</taxon>
    </lineage>
</organism>
<proteinExistence type="predicted"/>
<reference evidence="3" key="1">
    <citation type="journal article" date="2019" name="Int. J. Syst. Evol. Microbiol.">
        <title>The Global Catalogue of Microorganisms (GCM) 10K type strain sequencing project: providing services to taxonomists for standard genome sequencing and annotation.</title>
        <authorList>
            <consortium name="The Broad Institute Genomics Platform"/>
            <consortium name="The Broad Institute Genome Sequencing Center for Infectious Disease"/>
            <person name="Wu L."/>
            <person name="Ma J."/>
        </authorList>
    </citation>
    <scope>NUCLEOTIDE SEQUENCE [LARGE SCALE GENOMIC DNA]</scope>
    <source>
        <strain evidence="3">NBRC 108725</strain>
    </source>
</reference>
<evidence type="ECO:0000313" key="3">
    <source>
        <dbReference type="Proteomes" id="UP001321498"/>
    </source>
</evidence>
<name>A0ABN6XUU3_9MICO</name>
<keyword evidence="3" id="KW-1185">Reference proteome</keyword>
<dbReference type="EMBL" id="AP027731">
    <property type="protein sequence ID" value="BDZ47657.1"/>
    <property type="molecule type" value="Genomic_DNA"/>
</dbReference>
<feature type="region of interest" description="Disordered" evidence="1">
    <location>
        <begin position="1"/>
        <end position="75"/>
    </location>
</feature>
<dbReference type="Proteomes" id="UP001321498">
    <property type="component" value="Chromosome"/>
</dbReference>
<protein>
    <submittedName>
        <fullName evidence="2">Uncharacterized protein</fullName>
    </submittedName>
</protein>
<evidence type="ECO:0000313" key="2">
    <source>
        <dbReference type="EMBL" id="BDZ47657.1"/>
    </source>
</evidence>
<gene>
    <name evidence="2" type="ORF">GCM10025866_35660</name>
</gene>
<dbReference type="RefSeq" id="WP_286277531.1">
    <property type="nucleotide sequence ID" value="NZ_AP027731.1"/>
</dbReference>
<accession>A0ABN6XUU3</accession>
<sequence>MSSREYETPDEAAVVSDFSTPADADFTTPGNPIQSEEHLEELDEAQATRKPETPGDPLTDDGLEETNRRTSPATR</sequence>